<dbReference type="EMBL" id="LWQT01000020">
    <property type="protein sequence ID" value="OAN55189.1"/>
    <property type="molecule type" value="Genomic_DNA"/>
</dbReference>
<keyword evidence="1" id="KW-1003">Cell membrane</keyword>
<dbReference type="AlphaFoldDB" id="A0A178MX25"/>
<keyword evidence="3" id="KW-1185">Reference proteome</keyword>
<protein>
    <recommendedName>
        <fullName evidence="1">Putative membrane protein insertion efficiency factor</fullName>
    </recommendedName>
</protein>
<dbReference type="Proteomes" id="UP000078428">
    <property type="component" value="Unassembled WGS sequence"/>
</dbReference>
<dbReference type="RefSeq" id="WP_068489372.1">
    <property type="nucleotide sequence ID" value="NZ_LWQT01000020.1"/>
</dbReference>
<dbReference type="STRING" id="1285242.A6A04_11010"/>
<organism evidence="2 3">
    <name type="scientific">Paramagnetospirillum marisnigri</name>
    <dbReference type="NCBI Taxonomy" id="1285242"/>
    <lineage>
        <taxon>Bacteria</taxon>
        <taxon>Pseudomonadati</taxon>
        <taxon>Pseudomonadota</taxon>
        <taxon>Alphaproteobacteria</taxon>
        <taxon>Rhodospirillales</taxon>
        <taxon>Magnetospirillaceae</taxon>
        <taxon>Paramagnetospirillum</taxon>
    </lineage>
</organism>
<name>A0A178MX25_9PROT</name>
<dbReference type="PANTHER" id="PTHR33383:SF1">
    <property type="entry name" value="MEMBRANE PROTEIN INSERTION EFFICIENCY FACTOR-RELATED"/>
    <property type="match status" value="1"/>
</dbReference>
<evidence type="ECO:0000313" key="3">
    <source>
        <dbReference type="Proteomes" id="UP000078428"/>
    </source>
</evidence>
<comment type="subcellular location">
    <subcellularLocation>
        <location evidence="1">Cell membrane</location>
        <topology evidence="1">Peripheral membrane protein</topology>
        <orientation evidence="1">Cytoplasmic side</orientation>
    </subcellularLocation>
</comment>
<keyword evidence="1" id="KW-0472">Membrane</keyword>
<gene>
    <name evidence="2" type="ORF">A6A04_11010</name>
</gene>
<dbReference type="InterPro" id="IPR002696">
    <property type="entry name" value="Membr_insert_effic_factor_YidD"/>
</dbReference>
<dbReference type="NCBIfam" id="TIGR00278">
    <property type="entry name" value="membrane protein insertion efficiency factor YidD"/>
    <property type="match status" value="1"/>
</dbReference>
<dbReference type="OrthoDB" id="9801753at2"/>
<reference evidence="2" key="1">
    <citation type="submission" date="2016-04" db="EMBL/GenBank/DDBJ databases">
        <title>Draft genome sequence of freshwater magnetotactic bacteria Magnetospirillum marisnigri SP-1 and Magnetospirillum moscoviense BB-1.</title>
        <authorList>
            <person name="Koziaeva V."/>
            <person name="Dziuba M.V."/>
            <person name="Ivanov T.M."/>
            <person name="Kuznetsov B."/>
            <person name="Grouzdev D.S."/>
        </authorList>
    </citation>
    <scope>NUCLEOTIDE SEQUENCE [LARGE SCALE GENOMIC DNA]</scope>
    <source>
        <strain evidence="2">SP-1</strain>
    </source>
</reference>
<sequence length="90" mass="9895">MNPVGLALRGLIRSYQLLVSPILPASCRFVPSCSAYAMDAIQTHGPLGGSWLAARRICRCHPWHDGGYDPVPEKMCGDKARPYPLPDRMS</sequence>
<dbReference type="GO" id="GO:0005886">
    <property type="term" value="C:plasma membrane"/>
    <property type="evidence" value="ECO:0007669"/>
    <property type="project" value="UniProtKB-SubCell"/>
</dbReference>
<dbReference type="PANTHER" id="PTHR33383">
    <property type="entry name" value="MEMBRANE PROTEIN INSERTION EFFICIENCY FACTOR-RELATED"/>
    <property type="match status" value="1"/>
</dbReference>
<comment type="caution">
    <text evidence="2">The sequence shown here is derived from an EMBL/GenBank/DDBJ whole genome shotgun (WGS) entry which is preliminary data.</text>
</comment>
<comment type="function">
    <text evidence="1">Could be involved in insertion of integral membrane proteins into the membrane.</text>
</comment>
<dbReference type="HAMAP" id="MF_00386">
    <property type="entry name" value="UPF0161_YidD"/>
    <property type="match status" value="1"/>
</dbReference>
<proteinExistence type="inferred from homology"/>
<comment type="similarity">
    <text evidence="1">Belongs to the UPF0161 family.</text>
</comment>
<evidence type="ECO:0000256" key="1">
    <source>
        <dbReference type="HAMAP-Rule" id="MF_00386"/>
    </source>
</evidence>
<accession>A0A178MX25</accession>
<dbReference type="SMART" id="SM01234">
    <property type="entry name" value="Haemolytic"/>
    <property type="match status" value="1"/>
</dbReference>
<dbReference type="Pfam" id="PF01809">
    <property type="entry name" value="YidD"/>
    <property type="match status" value="1"/>
</dbReference>
<evidence type="ECO:0000313" key="2">
    <source>
        <dbReference type="EMBL" id="OAN55189.1"/>
    </source>
</evidence>